<feature type="region of interest" description="Disordered" evidence="1">
    <location>
        <begin position="148"/>
        <end position="168"/>
    </location>
</feature>
<evidence type="ECO:0000256" key="2">
    <source>
        <dbReference type="SAM" id="Phobius"/>
    </source>
</evidence>
<name>A0ABM1TLH7_LIMPO</name>
<organism evidence="3 4">
    <name type="scientific">Limulus polyphemus</name>
    <name type="common">Atlantic horseshoe crab</name>
    <dbReference type="NCBI Taxonomy" id="6850"/>
    <lineage>
        <taxon>Eukaryota</taxon>
        <taxon>Metazoa</taxon>
        <taxon>Ecdysozoa</taxon>
        <taxon>Arthropoda</taxon>
        <taxon>Chelicerata</taxon>
        <taxon>Merostomata</taxon>
        <taxon>Xiphosura</taxon>
        <taxon>Limulidae</taxon>
        <taxon>Limulus</taxon>
    </lineage>
</organism>
<evidence type="ECO:0000313" key="3">
    <source>
        <dbReference type="Proteomes" id="UP000694941"/>
    </source>
</evidence>
<evidence type="ECO:0000313" key="4">
    <source>
        <dbReference type="RefSeq" id="XP_022256733.1"/>
    </source>
</evidence>
<dbReference type="PANTHER" id="PTHR36694:SF11">
    <property type="entry name" value="LP21121P-RELATED"/>
    <property type="match status" value="1"/>
</dbReference>
<evidence type="ECO:0000256" key="1">
    <source>
        <dbReference type="SAM" id="MobiDB-lite"/>
    </source>
</evidence>
<proteinExistence type="predicted"/>
<dbReference type="InterPro" id="IPR031720">
    <property type="entry name" value="DUF4728"/>
</dbReference>
<keyword evidence="2" id="KW-0812">Transmembrane</keyword>
<feature type="compositionally biased region" description="Basic and acidic residues" evidence="1">
    <location>
        <begin position="213"/>
        <end position="225"/>
    </location>
</feature>
<feature type="region of interest" description="Disordered" evidence="1">
    <location>
        <begin position="189"/>
        <end position="260"/>
    </location>
</feature>
<feature type="compositionally biased region" description="Low complexity" evidence="1">
    <location>
        <begin position="195"/>
        <end position="207"/>
    </location>
</feature>
<feature type="compositionally biased region" description="Basic and acidic residues" evidence="1">
    <location>
        <begin position="251"/>
        <end position="260"/>
    </location>
</feature>
<feature type="transmembrane region" description="Helical" evidence="2">
    <location>
        <begin position="21"/>
        <end position="43"/>
    </location>
</feature>
<feature type="transmembrane region" description="Helical" evidence="2">
    <location>
        <begin position="114"/>
        <end position="134"/>
    </location>
</feature>
<protein>
    <submittedName>
        <fullName evidence="4">Uncharacterized protein LOC111089133 isoform X1</fullName>
    </submittedName>
</protein>
<dbReference type="PANTHER" id="PTHR36694">
    <property type="entry name" value="PASIFLORA 1, ISOFORM A-RELATED"/>
    <property type="match status" value="1"/>
</dbReference>
<keyword evidence="3" id="KW-1185">Reference proteome</keyword>
<dbReference type="GeneID" id="111089133"/>
<dbReference type="RefSeq" id="XP_022256733.1">
    <property type="nucleotide sequence ID" value="XM_022401025.1"/>
</dbReference>
<gene>
    <name evidence="4" type="primary">LOC111089133</name>
</gene>
<accession>A0ABM1TLH7</accession>
<dbReference type="Proteomes" id="UP000694941">
    <property type="component" value="Unplaced"/>
</dbReference>
<reference evidence="4" key="1">
    <citation type="submission" date="2025-08" db="UniProtKB">
        <authorList>
            <consortium name="RefSeq"/>
        </authorList>
    </citation>
    <scope>IDENTIFICATION</scope>
    <source>
        <tissue evidence="4">Muscle</tissue>
    </source>
</reference>
<feature type="transmembrane region" description="Helical" evidence="2">
    <location>
        <begin position="49"/>
        <end position="74"/>
    </location>
</feature>
<keyword evidence="2" id="KW-1133">Transmembrane helix</keyword>
<keyword evidence="2" id="KW-0472">Membrane</keyword>
<feature type="transmembrane region" description="Helical" evidence="2">
    <location>
        <begin position="81"/>
        <end position="102"/>
    </location>
</feature>
<dbReference type="Pfam" id="PF15860">
    <property type="entry name" value="DUF4728"/>
    <property type="match status" value="1"/>
</dbReference>
<sequence>MAILKSCCCWRSVRQGSFASAIFTLIFYSVIAITGSVHVNNVLHSPELLVLSILIIVFAGLCVASSVILLVGLFLDYRLLLLPWVFSVTITTLINIISFFYLFNDATMDPAQGFFFATDILICVLNIYCILCVVSQYQEYLSGRGRTNCRSEEGSGSRHYNVRFNNPNQRSELPKVTIKISENGTKTSSQILLPSNSMSNSRSQKSSELTSISEEHSSDFHRSVDDTSCEESAGHILSKNSSELIPNSPKPTEKESECSKIKSGCINRSMSLGGKVSSVLSPSQDSSEDKPLIISALGNNSTPLHSTAASRSCQHECNRKRSKRESTTLPYRSYTCPVGFDNVTDKKTLAFKKFNDARQKISRSSNYSTML</sequence>